<keyword evidence="3" id="KW-0808">Transferase</keyword>
<dbReference type="STRING" id="1211777.BN77_3791"/>
<dbReference type="PANTHER" id="PTHR44051:SF8">
    <property type="entry name" value="GLUTATHIONE S-TRANSFERASE GSTA"/>
    <property type="match status" value="1"/>
</dbReference>
<feature type="domain" description="GST N-terminal" evidence="1">
    <location>
        <begin position="1"/>
        <end position="80"/>
    </location>
</feature>
<evidence type="ECO:0000313" key="4">
    <source>
        <dbReference type="Proteomes" id="UP000009319"/>
    </source>
</evidence>
<dbReference type="InterPro" id="IPR036282">
    <property type="entry name" value="Glutathione-S-Trfase_C_sf"/>
</dbReference>
<feature type="domain" description="GST C-terminal" evidence="2">
    <location>
        <begin position="85"/>
        <end position="205"/>
    </location>
</feature>
<organism evidence="3 4">
    <name type="scientific">Rhizobium mesoamericanum STM3625</name>
    <dbReference type="NCBI Taxonomy" id="1211777"/>
    <lineage>
        <taxon>Bacteria</taxon>
        <taxon>Pseudomonadati</taxon>
        <taxon>Pseudomonadota</taxon>
        <taxon>Alphaproteobacteria</taxon>
        <taxon>Hyphomicrobiales</taxon>
        <taxon>Rhizobiaceae</taxon>
        <taxon>Rhizobium/Agrobacterium group</taxon>
        <taxon>Rhizobium</taxon>
    </lineage>
</organism>
<protein>
    <submittedName>
        <fullName evidence="3">Glutathione S-transferase</fullName>
        <ecNumber evidence="3">2.5.1.18</ecNumber>
    </submittedName>
</protein>
<name>K0PSE7_9HYPH</name>
<dbReference type="eggNOG" id="COG0625">
    <property type="taxonomic scope" value="Bacteria"/>
</dbReference>
<dbReference type="Pfam" id="PF13409">
    <property type="entry name" value="GST_N_2"/>
    <property type="match status" value="1"/>
</dbReference>
<evidence type="ECO:0000313" key="3">
    <source>
        <dbReference type="EMBL" id="CCM76758.1"/>
    </source>
</evidence>
<dbReference type="PROSITE" id="PS50404">
    <property type="entry name" value="GST_NTER"/>
    <property type="match status" value="1"/>
</dbReference>
<comment type="caution">
    <text evidence="3">The sequence shown here is derived from an EMBL/GenBank/DDBJ whole genome shotgun (WGS) entry which is preliminary data.</text>
</comment>
<gene>
    <name evidence="3" type="primary">gstB</name>
    <name evidence="3" type="ORF">BN77_3791</name>
</gene>
<dbReference type="EMBL" id="CANI01000027">
    <property type="protein sequence ID" value="CCM76758.1"/>
    <property type="molecule type" value="Genomic_DNA"/>
</dbReference>
<dbReference type="CDD" id="cd03057">
    <property type="entry name" value="GST_N_Beta"/>
    <property type="match status" value="1"/>
</dbReference>
<reference evidence="3 4" key="1">
    <citation type="journal article" date="2013" name="Genome Announc.">
        <title>Draft Genome Sequence of Rhizobium mesoamericanum STM3625, a Nitrogen-Fixing Symbiont of Mimosa pudica Isolated in French Guiana (South America).</title>
        <authorList>
            <person name="Moulin L."/>
            <person name="Mornico D."/>
            <person name="Melkonian R."/>
            <person name="Klonowska A."/>
        </authorList>
    </citation>
    <scope>NUCLEOTIDE SEQUENCE [LARGE SCALE GENOMIC DNA]</scope>
    <source>
        <strain evidence="3 4">STM3625</strain>
    </source>
</reference>
<dbReference type="PANTHER" id="PTHR44051">
    <property type="entry name" value="GLUTATHIONE S-TRANSFERASE-RELATED"/>
    <property type="match status" value="1"/>
</dbReference>
<dbReference type="SFLD" id="SFLDS00019">
    <property type="entry name" value="Glutathione_Transferase_(cytos"/>
    <property type="match status" value="1"/>
</dbReference>
<dbReference type="InterPro" id="IPR004045">
    <property type="entry name" value="Glutathione_S-Trfase_N"/>
</dbReference>
<dbReference type="SFLD" id="SFLDG01150">
    <property type="entry name" value="Main.1:_Beta-like"/>
    <property type="match status" value="1"/>
</dbReference>
<evidence type="ECO:0000259" key="2">
    <source>
        <dbReference type="PROSITE" id="PS50405"/>
    </source>
</evidence>
<dbReference type="HOGENOM" id="CLU_011226_6_1_5"/>
<dbReference type="InterPro" id="IPR040079">
    <property type="entry name" value="Glutathione_S-Trfase"/>
</dbReference>
<dbReference type="InterPro" id="IPR036249">
    <property type="entry name" value="Thioredoxin-like_sf"/>
</dbReference>
<dbReference type="Gene3D" id="1.20.1050.10">
    <property type="match status" value="1"/>
</dbReference>
<dbReference type="Proteomes" id="UP000009319">
    <property type="component" value="Unassembled WGS sequence"/>
</dbReference>
<proteinExistence type="predicted"/>
<evidence type="ECO:0000259" key="1">
    <source>
        <dbReference type="PROSITE" id="PS50404"/>
    </source>
</evidence>
<dbReference type="SUPFAM" id="SSF47616">
    <property type="entry name" value="GST C-terminal domain-like"/>
    <property type="match status" value="1"/>
</dbReference>
<accession>K0PSE7</accession>
<dbReference type="InterPro" id="IPR010987">
    <property type="entry name" value="Glutathione-S-Trfase_C-like"/>
</dbReference>
<dbReference type="PROSITE" id="PS50405">
    <property type="entry name" value="GST_CTER"/>
    <property type="match status" value="1"/>
</dbReference>
<keyword evidence="4" id="KW-1185">Reference proteome</keyword>
<dbReference type="SFLD" id="SFLDG00358">
    <property type="entry name" value="Main_(cytGST)"/>
    <property type="match status" value="1"/>
</dbReference>
<dbReference type="Gene3D" id="3.40.30.10">
    <property type="entry name" value="Glutaredoxin"/>
    <property type="match status" value="1"/>
</dbReference>
<dbReference type="SUPFAM" id="SSF52833">
    <property type="entry name" value="Thioredoxin-like"/>
    <property type="match status" value="1"/>
</dbReference>
<dbReference type="EC" id="2.5.1.18" evidence="3"/>
<dbReference type="RefSeq" id="WP_007534353.1">
    <property type="nucleotide sequence ID" value="NZ_HF536772.1"/>
</dbReference>
<sequence>MQLFHAPRSCSLGIRILLEEIGVPHQVATIDLSSGQQRDAAFLAVNPKGKVPALLRDDGTVLTEFQAIALWLARRFPEAGLLPEDADAAARVIEAMEFIVGTVHMRGFALALMPSKFVSPQTAQGELRVHGMRVATEGLHHISALLGETTPWLFGPRPGVADAALFYVTYWAKALNIDLPSTLDAFYDQMLKRPSVVRAIDASPT</sequence>
<dbReference type="GO" id="GO:0004364">
    <property type="term" value="F:glutathione transferase activity"/>
    <property type="evidence" value="ECO:0007669"/>
    <property type="project" value="UniProtKB-EC"/>
</dbReference>
<dbReference type="AlphaFoldDB" id="K0PSE7"/>